<keyword evidence="1" id="KW-0677">Repeat</keyword>
<dbReference type="EMBL" id="JAPMOU010000003">
    <property type="protein sequence ID" value="MDE1460937.1"/>
    <property type="molecule type" value="Genomic_DNA"/>
</dbReference>
<reference evidence="4 5" key="1">
    <citation type="submission" date="2022-11" db="EMBL/GenBank/DDBJ databases">
        <title>Spartinivicinus poritis sp. nov., isolated from scleractinian coral Porites lutea.</title>
        <authorList>
            <person name="Zhang G."/>
            <person name="Cai L."/>
            <person name="Wei Q."/>
        </authorList>
    </citation>
    <scope>NUCLEOTIDE SEQUENCE [LARGE SCALE GENOMIC DNA]</scope>
    <source>
        <strain evidence="4 5">A2-2</strain>
    </source>
</reference>
<dbReference type="Proteomes" id="UP001528823">
    <property type="component" value="Unassembled WGS sequence"/>
</dbReference>
<evidence type="ECO:0000256" key="3">
    <source>
        <dbReference type="PROSITE-ProRule" id="PRU00339"/>
    </source>
</evidence>
<keyword evidence="2 3" id="KW-0802">TPR repeat</keyword>
<evidence type="ECO:0000256" key="2">
    <source>
        <dbReference type="ARBA" id="ARBA00022803"/>
    </source>
</evidence>
<comment type="caution">
    <text evidence="4">The sequence shown here is derived from an EMBL/GenBank/DDBJ whole genome shotgun (WGS) entry which is preliminary data.</text>
</comment>
<dbReference type="Pfam" id="PF13429">
    <property type="entry name" value="TPR_15"/>
    <property type="match status" value="1"/>
</dbReference>
<proteinExistence type="predicted"/>
<feature type="repeat" description="TPR" evidence="3">
    <location>
        <begin position="88"/>
        <end position="121"/>
    </location>
</feature>
<dbReference type="PANTHER" id="PTHR44186">
    <property type="match status" value="1"/>
</dbReference>
<dbReference type="PANTHER" id="PTHR44186:SF1">
    <property type="entry name" value="BARDET-BIEDL SYNDROME 4 PROTEIN"/>
    <property type="match status" value="1"/>
</dbReference>
<dbReference type="Gene3D" id="1.25.40.10">
    <property type="entry name" value="Tetratricopeptide repeat domain"/>
    <property type="match status" value="1"/>
</dbReference>
<dbReference type="SMART" id="SM00028">
    <property type="entry name" value="TPR"/>
    <property type="match status" value="3"/>
</dbReference>
<gene>
    <name evidence="4" type="ORF">ORQ98_03030</name>
</gene>
<accession>A0ABT5U3P6</accession>
<evidence type="ECO:0000313" key="5">
    <source>
        <dbReference type="Proteomes" id="UP001528823"/>
    </source>
</evidence>
<protein>
    <submittedName>
        <fullName evidence="4">Tetratricopeptide repeat protein</fullName>
    </submittedName>
</protein>
<name>A0ABT5U3P6_9GAMM</name>
<dbReference type="SUPFAM" id="SSF48452">
    <property type="entry name" value="TPR-like"/>
    <property type="match status" value="1"/>
</dbReference>
<keyword evidence="5" id="KW-1185">Reference proteome</keyword>
<dbReference type="InterPro" id="IPR011990">
    <property type="entry name" value="TPR-like_helical_dom_sf"/>
</dbReference>
<sequence length="234" mass="26580">MNKGIDRAFFTEETAISTDYTKPHQDLAATASSVDDYVNAIKILQPLYKQRKEPRIALQLAENYLKLGDLINAAFYYQQVTSDANTKVAAWVGLGKVSLQKGNAHEAINHFAKALKFDENDYKALNGMAVALDSIGKYQHARSYYRKLLAKNSNDKQVYNNLAVSYLLEGKYHEAEVILRQLIASRVYPKNALYNLAIVYSLSGQKQKLHELMQVIPDKVYFNRQLAKLKNSLR</sequence>
<dbReference type="InterPro" id="IPR019734">
    <property type="entry name" value="TPR_rpt"/>
</dbReference>
<dbReference type="RefSeq" id="WP_274687308.1">
    <property type="nucleotide sequence ID" value="NZ_JAPMOU010000003.1"/>
</dbReference>
<organism evidence="4 5">
    <name type="scientific">Spartinivicinus poritis</name>
    <dbReference type="NCBI Taxonomy" id="2994640"/>
    <lineage>
        <taxon>Bacteria</taxon>
        <taxon>Pseudomonadati</taxon>
        <taxon>Pseudomonadota</taxon>
        <taxon>Gammaproteobacteria</taxon>
        <taxon>Oceanospirillales</taxon>
        <taxon>Zooshikellaceae</taxon>
        <taxon>Spartinivicinus</taxon>
    </lineage>
</organism>
<evidence type="ECO:0000313" key="4">
    <source>
        <dbReference type="EMBL" id="MDE1460937.1"/>
    </source>
</evidence>
<evidence type="ECO:0000256" key="1">
    <source>
        <dbReference type="ARBA" id="ARBA00022737"/>
    </source>
</evidence>
<dbReference type="PROSITE" id="PS50005">
    <property type="entry name" value="TPR"/>
    <property type="match status" value="1"/>
</dbReference>